<gene>
    <name evidence="13" type="ORF">GG681_05165</name>
</gene>
<dbReference type="AlphaFoldDB" id="A0A844AKY5"/>
<dbReference type="SUPFAM" id="SSF81324">
    <property type="entry name" value="Voltage-gated potassium channels"/>
    <property type="match status" value="1"/>
</dbReference>
<feature type="transmembrane region" description="Helical" evidence="10">
    <location>
        <begin position="97"/>
        <end position="118"/>
    </location>
</feature>
<keyword evidence="3 10" id="KW-0812">Transmembrane</keyword>
<evidence type="ECO:0000313" key="14">
    <source>
        <dbReference type="Proteomes" id="UP000436694"/>
    </source>
</evidence>
<evidence type="ECO:0000256" key="6">
    <source>
        <dbReference type="ARBA" id="ARBA00023136"/>
    </source>
</evidence>
<name>A0A844AKY5_9RHOB</name>
<dbReference type="PANTHER" id="PTHR18966">
    <property type="entry name" value="IONOTROPIC GLUTAMATE RECEPTOR"/>
    <property type="match status" value="1"/>
</dbReference>
<feature type="transmembrane region" description="Helical" evidence="10">
    <location>
        <begin position="162"/>
        <end position="180"/>
    </location>
</feature>
<evidence type="ECO:0000256" key="2">
    <source>
        <dbReference type="ARBA" id="ARBA00022448"/>
    </source>
</evidence>
<dbReference type="SMART" id="SM00079">
    <property type="entry name" value="PBPe"/>
    <property type="match status" value="1"/>
</dbReference>
<keyword evidence="8" id="KW-0325">Glycoprotein</keyword>
<dbReference type="SMART" id="SM00062">
    <property type="entry name" value="PBPb"/>
    <property type="match status" value="1"/>
</dbReference>
<evidence type="ECO:0000259" key="11">
    <source>
        <dbReference type="SMART" id="SM00062"/>
    </source>
</evidence>
<comment type="caution">
    <text evidence="13">The sequence shown here is derived from an EMBL/GenBank/DDBJ whole genome shotgun (WGS) entry which is preliminary data.</text>
</comment>
<evidence type="ECO:0000256" key="5">
    <source>
        <dbReference type="ARBA" id="ARBA00023065"/>
    </source>
</evidence>
<keyword evidence="6 10" id="KW-0472">Membrane</keyword>
<keyword evidence="7" id="KW-0675">Receptor</keyword>
<dbReference type="GO" id="GO:0015276">
    <property type="term" value="F:ligand-gated monoatomic ion channel activity"/>
    <property type="evidence" value="ECO:0007669"/>
    <property type="project" value="InterPro"/>
</dbReference>
<keyword evidence="14" id="KW-1185">Reference proteome</keyword>
<feature type="domain" description="Solute-binding protein family 3/N-terminal" evidence="11">
    <location>
        <begin position="2"/>
        <end position="315"/>
    </location>
</feature>
<dbReference type="Gene3D" id="1.10.287.70">
    <property type="match status" value="1"/>
</dbReference>
<dbReference type="InterPro" id="IPR015683">
    <property type="entry name" value="Ionotropic_Glu_rcpt"/>
</dbReference>
<dbReference type="RefSeq" id="WP_153545787.1">
    <property type="nucleotide sequence ID" value="NZ_WIXK01000002.1"/>
</dbReference>
<evidence type="ECO:0000256" key="10">
    <source>
        <dbReference type="SAM" id="Phobius"/>
    </source>
</evidence>
<dbReference type="Pfam" id="PF00497">
    <property type="entry name" value="SBP_bac_3"/>
    <property type="match status" value="1"/>
</dbReference>
<evidence type="ECO:0000256" key="7">
    <source>
        <dbReference type="ARBA" id="ARBA00023170"/>
    </source>
</evidence>
<dbReference type="InterPro" id="IPR001320">
    <property type="entry name" value="Iontro_rcpt_C"/>
</dbReference>
<dbReference type="EMBL" id="WIXK01000002">
    <property type="protein sequence ID" value="MQY42019.1"/>
    <property type="molecule type" value="Genomic_DNA"/>
</dbReference>
<evidence type="ECO:0000256" key="3">
    <source>
        <dbReference type="ARBA" id="ARBA00022692"/>
    </source>
</evidence>
<keyword evidence="4 10" id="KW-1133">Transmembrane helix</keyword>
<dbReference type="Pfam" id="PF00060">
    <property type="entry name" value="Lig_chan"/>
    <property type="match status" value="1"/>
</dbReference>
<evidence type="ECO:0000256" key="8">
    <source>
        <dbReference type="ARBA" id="ARBA00023180"/>
    </source>
</evidence>
<dbReference type="GO" id="GO:0016020">
    <property type="term" value="C:membrane"/>
    <property type="evidence" value="ECO:0007669"/>
    <property type="project" value="UniProtKB-SubCell"/>
</dbReference>
<evidence type="ECO:0000256" key="9">
    <source>
        <dbReference type="ARBA" id="ARBA00023303"/>
    </source>
</evidence>
<keyword evidence="9" id="KW-0407">Ion channel</keyword>
<dbReference type="InterPro" id="IPR001638">
    <property type="entry name" value="Solute-binding_3/MltF_N"/>
</dbReference>
<reference evidence="13 14" key="1">
    <citation type="submission" date="2019-10" db="EMBL/GenBank/DDBJ databases">
        <title>Epibacterium sp. nov., isolated from seawater.</title>
        <authorList>
            <person name="Zhang X."/>
            <person name="Li N."/>
        </authorList>
    </citation>
    <scope>NUCLEOTIDE SEQUENCE [LARGE SCALE GENOMIC DNA]</scope>
    <source>
        <strain evidence="13 14">SM1969</strain>
    </source>
</reference>
<comment type="subcellular location">
    <subcellularLocation>
        <location evidence="1">Membrane</location>
        <topology evidence="1">Multi-pass membrane protein</topology>
    </subcellularLocation>
</comment>
<sequence>MVENGKDVGFTVDLVDALFTHLDQPFVFNRVDSFAHMLSDVTNGKADLAAANISITSSREINMDFSHPIFESGLQVMVPRDDIYQPSLLSALFSKDLLTAIFIAFVLLGGGGMMMWVVERRAQPYFDRPLKEAWFPSFWWALNLVVNGGFEERVPRTPIGRIFGVILVVSSLFIVSIFVAKITAVMTVEAISGNISSVNDLYGKRTGTLSGSTAAGFLDRREIGYKGYDNLDDLIAGFEAGETRAVVFDAPILNYYASHSGAGQAYTIGPVFLQESYGIALPSNSPLTEEINRGLLELRENGTYDRIYRKWFGSRQQ</sequence>
<keyword evidence="2" id="KW-0813">Transport</keyword>
<protein>
    <submittedName>
        <fullName evidence="13">Transporter substrate-binding domain-containing protein</fullName>
    </submittedName>
</protein>
<accession>A0A844AKY5</accession>
<feature type="domain" description="Ionotropic glutamate receptor C-terminal" evidence="12">
    <location>
        <begin position="1"/>
        <end position="314"/>
    </location>
</feature>
<evidence type="ECO:0000256" key="4">
    <source>
        <dbReference type="ARBA" id="ARBA00022989"/>
    </source>
</evidence>
<dbReference type="SUPFAM" id="SSF53850">
    <property type="entry name" value="Periplasmic binding protein-like II"/>
    <property type="match status" value="1"/>
</dbReference>
<dbReference type="Gene3D" id="3.40.190.10">
    <property type="entry name" value="Periplasmic binding protein-like II"/>
    <property type="match status" value="3"/>
</dbReference>
<dbReference type="Proteomes" id="UP000436694">
    <property type="component" value="Unassembled WGS sequence"/>
</dbReference>
<evidence type="ECO:0000259" key="12">
    <source>
        <dbReference type="SMART" id="SM00079"/>
    </source>
</evidence>
<organism evidence="13 14">
    <name type="scientific">Tritonibacter aquimaris</name>
    <dbReference type="NCBI Taxonomy" id="2663379"/>
    <lineage>
        <taxon>Bacteria</taxon>
        <taxon>Pseudomonadati</taxon>
        <taxon>Pseudomonadota</taxon>
        <taxon>Alphaproteobacteria</taxon>
        <taxon>Rhodobacterales</taxon>
        <taxon>Paracoccaceae</taxon>
        <taxon>Tritonibacter</taxon>
    </lineage>
</organism>
<evidence type="ECO:0000256" key="1">
    <source>
        <dbReference type="ARBA" id="ARBA00004141"/>
    </source>
</evidence>
<keyword evidence="5" id="KW-0406">Ion transport</keyword>
<proteinExistence type="predicted"/>
<evidence type="ECO:0000313" key="13">
    <source>
        <dbReference type="EMBL" id="MQY42019.1"/>
    </source>
</evidence>